<accession>A0AAV4B4P3</accession>
<organism evidence="1 2">
    <name type="scientific">Plakobranchus ocellatus</name>
    <dbReference type="NCBI Taxonomy" id="259542"/>
    <lineage>
        <taxon>Eukaryota</taxon>
        <taxon>Metazoa</taxon>
        <taxon>Spiralia</taxon>
        <taxon>Lophotrochozoa</taxon>
        <taxon>Mollusca</taxon>
        <taxon>Gastropoda</taxon>
        <taxon>Heterobranchia</taxon>
        <taxon>Euthyneura</taxon>
        <taxon>Panpulmonata</taxon>
        <taxon>Sacoglossa</taxon>
        <taxon>Placobranchoidea</taxon>
        <taxon>Plakobranchidae</taxon>
        <taxon>Plakobranchus</taxon>
    </lineage>
</organism>
<name>A0AAV4B4P3_9GAST</name>
<evidence type="ECO:0000313" key="2">
    <source>
        <dbReference type="Proteomes" id="UP000735302"/>
    </source>
</evidence>
<proteinExistence type="predicted"/>
<keyword evidence="2" id="KW-1185">Reference proteome</keyword>
<comment type="caution">
    <text evidence="1">The sequence shown here is derived from an EMBL/GenBank/DDBJ whole genome shotgun (WGS) entry which is preliminary data.</text>
</comment>
<evidence type="ECO:0000313" key="1">
    <source>
        <dbReference type="EMBL" id="GFO14570.1"/>
    </source>
</evidence>
<protein>
    <submittedName>
        <fullName evidence="1">Uncharacterized protein</fullName>
    </submittedName>
</protein>
<reference evidence="1 2" key="1">
    <citation type="journal article" date="2021" name="Elife">
        <title>Chloroplast acquisition without the gene transfer in kleptoplastic sea slugs, Plakobranchus ocellatus.</title>
        <authorList>
            <person name="Maeda T."/>
            <person name="Takahashi S."/>
            <person name="Yoshida T."/>
            <person name="Shimamura S."/>
            <person name="Takaki Y."/>
            <person name="Nagai Y."/>
            <person name="Toyoda A."/>
            <person name="Suzuki Y."/>
            <person name="Arimoto A."/>
            <person name="Ishii H."/>
            <person name="Satoh N."/>
            <person name="Nishiyama T."/>
            <person name="Hasebe M."/>
            <person name="Maruyama T."/>
            <person name="Minagawa J."/>
            <person name="Obokata J."/>
            <person name="Shigenobu S."/>
        </authorList>
    </citation>
    <scope>NUCLEOTIDE SEQUENCE [LARGE SCALE GENOMIC DNA]</scope>
</reference>
<sequence>MCTDFSLLGFESGYPAWRYPEDLRISSQVEQEERCRNTSSNIPMLTFRRFFNLRDTLVHSRTISKATRLEQAMATSSDFQPCNAARCKTCRHFYYR</sequence>
<dbReference type="EMBL" id="BLXT01004580">
    <property type="protein sequence ID" value="GFO14570.1"/>
    <property type="molecule type" value="Genomic_DNA"/>
</dbReference>
<dbReference type="Proteomes" id="UP000735302">
    <property type="component" value="Unassembled WGS sequence"/>
</dbReference>
<gene>
    <name evidence="1" type="ORF">PoB_004107500</name>
</gene>
<dbReference type="AlphaFoldDB" id="A0AAV4B4P3"/>